<dbReference type="InterPro" id="IPR015867">
    <property type="entry name" value="N-reg_PII/ATP_PRibTrfase_C"/>
</dbReference>
<dbReference type="Gene3D" id="3.30.70.120">
    <property type="match status" value="1"/>
</dbReference>
<dbReference type="PANTHER" id="PTHR23419">
    <property type="entry name" value="DIVALENT CATION TOLERANCE CUTA-RELATED"/>
    <property type="match status" value="1"/>
</dbReference>
<dbReference type="GO" id="GO:0005507">
    <property type="term" value="F:copper ion binding"/>
    <property type="evidence" value="ECO:0007669"/>
    <property type="project" value="TreeGrafter"/>
</dbReference>
<dbReference type="Pfam" id="PF03091">
    <property type="entry name" value="CutA1"/>
    <property type="match status" value="1"/>
</dbReference>
<comment type="similarity">
    <text evidence="1">Belongs to the CutA family.</text>
</comment>
<dbReference type="PANTHER" id="PTHR23419:SF8">
    <property type="entry name" value="FI09726P"/>
    <property type="match status" value="1"/>
</dbReference>
<dbReference type="eggNOG" id="COG1324">
    <property type="taxonomic scope" value="Bacteria"/>
</dbReference>
<dbReference type="InterPro" id="IPR011322">
    <property type="entry name" value="N-reg_PII-like_a/b"/>
</dbReference>
<organism evidence="2 3">
    <name type="scientific">Waddlia chondrophila (strain ATCC VR-1470 / WSU 86-1044)</name>
    <dbReference type="NCBI Taxonomy" id="716544"/>
    <lineage>
        <taxon>Bacteria</taxon>
        <taxon>Pseudomonadati</taxon>
        <taxon>Chlamydiota</taxon>
        <taxon>Chlamydiia</taxon>
        <taxon>Parachlamydiales</taxon>
        <taxon>Waddliaceae</taxon>
        <taxon>Waddlia</taxon>
    </lineage>
</organism>
<dbReference type="AlphaFoldDB" id="D6YRN9"/>
<proteinExistence type="inferred from homology"/>
<dbReference type="SUPFAM" id="SSF54913">
    <property type="entry name" value="GlnB-like"/>
    <property type="match status" value="1"/>
</dbReference>
<gene>
    <name evidence="2" type="primary">cutA</name>
    <name evidence="2" type="ordered locus">wcw_1383</name>
</gene>
<sequence length="108" mass="12494">MSEFIEIHWTAGSIDEARRVCRYLVQERLVACAQIIPWIESVYMWNNQLETSQESKVAMKTSADLFETIKEVIQKNSSYDVPEIICIKIEKGNQDYMDWLGESVSVSV</sequence>
<reference evidence="2 3" key="1">
    <citation type="journal article" date="2010" name="PLoS ONE">
        <title>The Waddlia genome: a window into chlamydial biology.</title>
        <authorList>
            <person name="Bertelli C."/>
            <person name="Collyn F."/>
            <person name="Croxatto A."/>
            <person name="Ruckert C."/>
            <person name="Polkinghorne A."/>
            <person name="Kebbi-Beghdadi C."/>
            <person name="Goesmann A."/>
            <person name="Vaughan L."/>
            <person name="Greub G."/>
        </authorList>
    </citation>
    <scope>NUCLEOTIDE SEQUENCE [LARGE SCALE GENOMIC DNA]</scope>
    <source>
        <strain evidence="3">ATCC VR-1470 / WSU 86-1044</strain>
    </source>
</reference>
<evidence type="ECO:0000256" key="1">
    <source>
        <dbReference type="ARBA" id="ARBA00010169"/>
    </source>
</evidence>
<dbReference type="Proteomes" id="UP000001505">
    <property type="component" value="Chromosome"/>
</dbReference>
<protein>
    <submittedName>
        <fullName evidence="2">Putative divalent-cation tolerance protein</fullName>
    </submittedName>
</protein>
<evidence type="ECO:0000313" key="3">
    <source>
        <dbReference type="Proteomes" id="UP000001505"/>
    </source>
</evidence>
<keyword evidence="3" id="KW-1185">Reference proteome</keyword>
<accession>D6YRN9</accession>
<dbReference type="RefSeq" id="WP_013182445.1">
    <property type="nucleotide sequence ID" value="NC_014225.1"/>
</dbReference>
<dbReference type="STRING" id="716544.wcw_1383"/>
<dbReference type="OrthoDB" id="21555at2"/>
<dbReference type="EMBL" id="CP001928">
    <property type="protein sequence ID" value="ADI38734.1"/>
    <property type="molecule type" value="Genomic_DNA"/>
</dbReference>
<dbReference type="InterPro" id="IPR004323">
    <property type="entry name" value="Ion_tolerance_CutA"/>
</dbReference>
<dbReference type="KEGG" id="wch:wcw_1383"/>
<dbReference type="HOGENOM" id="CLU_098807_3_1_0"/>
<dbReference type="GO" id="GO:0010038">
    <property type="term" value="P:response to metal ion"/>
    <property type="evidence" value="ECO:0007669"/>
    <property type="project" value="InterPro"/>
</dbReference>
<evidence type="ECO:0000313" key="2">
    <source>
        <dbReference type="EMBL" id="ADI38734.1"/>
    </source>
</evidence>
<name>D6YRN9_WADCW</name>